<feature type="compositionally biased region" description="Polar residues" evidence="1">
    <location>
        <begin position="18"/>
        <end position="29"/>
    </location>
</feature>
<evidence type="ECO:0000313" key="3">
    <source>
        <dbReference type="RefSeq" id="XP_070142089.1"/>
    </source>
</evidence>
<keyword evidence="2" id="KW-1185">Reference proteome</keyword>
<name>A0ABM4GHA3_DROKI</name>
<gene>
    <name evidence="3" type="primary">LOC138928633</name>
</gene>
<evidence type="ECO:0000256" key="1">
    <source>
        <dbReference type="SAM" id="MobiDB-lite"/>
    </source>
</evidence>
<evidence type="ECO:0000313" key="2">
    <source>
        <dbReference type="Proteomes" id="UP001652661"/>
    </source>
</evidence>
<dbReference type="Proteomes" id="UP001652661">
    <property type="component" value="Chromosome 3L"/>
</dbReference>
<reference evidence="3" key="1">
    <citation type="submission" date="2025-08" db="UniProtKB">
        <authorList>
            <consortium name="RefSeq"/>
        </authorList>
    </citation>
    <scope>IDENTIFICATION</scope>
    <source>
        <strain evidence="3">14028-0561.14</strain>
        <tissue evidence="3">Whole fly</tissue>
    </source>
</reference>
<proteinExistence type="predicted"/>
<organism evidence="2 3">
    <name type="scientific">Drosophila kikkawai</name>
    <name type="common">Fruit fly</name>
    <dbReference type="NCBI Taxonomy" id="30033"/>
    <lineage>
        <taxon>Eukaryota</taxon>
        <taxon>Metazoa</taxon>
        <taxon>Ecdysozoa</taxon>
        <taxon>Arthropoda</taxon>
        <taxon>Hexapoda</taxon>
        <taxon>Insecta</taxon>
        <taxon>Pterygota</taxon>
        <taxon>Neoptera</taxon>
        <taxon>Endopterygota</taxon>
        <taxon>Diptera</taxon>
        <taxon>Brachycera</taxon>
        <taxon>Muscomorpha</taxon>
        <taxon>Ephydroidea</taxon>
        <taxon>Drosophilidae</taxon>
        <taxon>Drosophila</taxon>
        <taxon>Sophophora</taxon>
    </lineage>
</organism>
<protein>
    <submittedName>
        <fullName evidence="3">Uncharacterized protein</fullName>
    </submittedName>
</protein>
<accession>A0ABM4GHA3</accession>
<sequence>MEGLQDDTKSRSMEAEASEQSAKKLSSVQPKPVAEAALVPPKVPESPPTAECSMNAAEMDDNDVFYDARSEDSGGGILPLEASDRSKKKETCIYFNRKGNVSHVSRRSKVSLYKIIDKVPHAPLKSESTL</sequence>
<dbReference type="GeneID" id="138928633"/>
<feature type="compositionally biased region" description="Basic and acidic residues" evidence="1">
    <location>
        <begin position="1"/>
        <end position="14"/>
    </location>
</feature>
<feature type="region of interest" description="Disordered" evidence="1">
    <location>
        <begin position="1"/>
        <end position="53"/>
    </location>
</feature>
<dbReference type="RefSeq" id="XP_070142089.1">
    <property type="nucleotide sequence ID" value="XM_070285988.1"/>
</dbReference>